<dbReference type="EMBL" id="JBBNAE010000006">
    <property type="protein sequence ID" value="KAK9117652.1"/>
    <property type="molecule type" value="Genomic_DNA"/>
</dbReference>
<evidence type="ECO:0000313" key="1">
    <source>
        <dbReference type="EMBL" id="KAK9117652.1"/>
    </source>
</evidence>
<protein>
    <submittedName>
        <fullName evidence="1">Uncharacterized protein</fullName>
    </submittedName>
</protein>
<evidence type="ECO:0000313" key="2">
    <source>
        <dbReference type="Proteomes" id="UP001417504"/>
    </source>
</evidence>
<gene>
    <name evidence="1" type="ORF">Sjap_016599</name>
</gene>
<dbReference type="Proteomes" id="UP001417504">
    <property type="component" value="Unassembled WGS sequence"/>
</dbReference>
<sequence>MQLGLAVENQKVTLSVKYLAWEQLKYFAQDSGSMIFILLESYFALEENGMFCCNGATDELLTDSKKANLSFCVASPVTRTLQALLDLPDFSLSLRADDYTLPVWIQHGTTKNGKPKSTLSRNT</sequence>
<keyword evidence="2" id="KW-1185">Reference proteome</keyword>
<name>A0AAP0NRZ9_9MAGN</name>
<proteinExistence type="predicted"/>
<dbReference type="AlphaFoldDB" id="A0AAP0NRZ9"/>
<organism evidence="1 2">
    <name type="scientific">Stephania japonica</name>
    <dbReference type="NCBI Taxonomy" id="461633"/>
    <lineage>
        <taxon>Eukaryota</taxon>
        <taxon>Viridiplantae</taxon>
        <taxon>Streptophyta</taxon>
        <taxon>Embryophyta</taxon>
        <taxon>Tracheophyta</taxon>
        <taxon>Spermatophyta</taxon>
        <taxon>Magnoliopsida</taxon>
        <taxon>Ranunculales</taxon>
        <taxon>Menispermaceae</taxon>
        <taxon>Menispermoideae</taxon>
        <taxon>Cissampelideae</taxon>
        <taxon>Stephania</taxon>
    </lineage>
</organism>
<comment type="caution">
    <text evidence="1">The sequence shown here is derived from an EMBL/GenBank/DDBJ whole genome shotgun (WGS) entry which is preliminary data.</text>
</comment>
<accession>A0AAP0NRZ9</accession>
<reference evidence="1 2" key="1">
    <citation type="submission" date="2024-01" db="EMBL/GenBank/DDBJ databases">
        <title>Genome assemblies of Stephania.</title>
        <authorList>
            <person name="Yang L."/>
        </authorList>
    </citation>
    <scope>NUCLEOTIDE SEQUENCE [LARGE SCALE GENOMIC DNA]</scope>
    <source>
        <strain evidence="1">QJT</strain>
        <tissue evidence="1">Leaf</tissue>
    </source>
</reference>